<evidence type="ECO:0000256" key="2">
    <source>
        <dbReference type="ARBA" id="ARBA00022372"/>
    </source>
</evidence>
<evidence type="ECO:0000256" key="1">
    <source>
        <dbReference type="ARBA" id="ARBA00006295"/>
    </source>
</evidence>
<keyword evidence="4 7" id="KW-0238">DNA-binding</keyword>
<reference evidence="7 8" key="1">
    <citation type="submission" date="2018-06" db="EMBL/GenBank/DDBJ databases">
        <authorList>
            <consortium name="Pathogen Informatics"/>
            <person name="Doyle S."/>
        </authorList>
    </citation>
    <scope>NUCLEOTIDE SEQUENCE [LARGE SCALE GENOMIC DNA]</scope>
    <source>
        <strain evidence="7 8">NCTC11842</strain>
    </source>
</reference>
<dbReference type="InterPro" id="IPR050336">
    <property type="entry name" value="Chromosome_partition/occlusion"/>
</dbReference>
<dbReference type="FunFam" id="1.10.10.2830:FF:000001">
    <property type="entry name" value="Chromosome partitioning protein ParB"/>
    <property type="match status" value="1"/>
</dbReference>
<comment type="function">
    <text evidence="5">Involved in chromosome partition. Localize to both poles of the predivisional cell following completion of DNA replication. Binds to the DNA origin of replication.</text>
</comment>
<dbReference type="Proteomes" id="UP000250443">
    <property type="component" value="Unassembled WGS sequence"/>
</dbReference>
<name>A0A2X2CC93_PSELU</name>
<accession>A0A2X2CC93</accession>
<dbReference type="InterPro" id="IPR003115">
    <property type="entry name" value="ParB_N"/>
</dbReference>
<dbReference type="NCBIfam" id="TIGR00180">
    <property type="entry name" value="parB_part"/>
    <property type="match status" value="1"/>
</dbReference>
<dbReference type="GO" id="GO:0005694">
    <property type="term" value="C:chromosome"/>
    <property type="evidence" value="ECO:0007669"/>
    <property type="project" value="TreeGrafter"/>
</dbReference>
<dbReference type="InterPro" id="IPR004437">
    <property type="entry name" value="ParB/RepB/Spo0J"/>
</dbReference>
<dbReference type="Pfam" id="PF02195">
    <property type="entry name" value="ParB_N"/>
    <property type="match status" value="1"/>
</dbReference>
<evidence type="ECO:0000313" key="8">
    <source>
        <dbReference type="Proteomes" id="UP000250443"/>
    </source>
</evidence>
<comment type="similarity">
    <text evidence="1">Belongs to the ParB family.</text>
</comment>
<evidence type="ECO:0000256" key="4">
    <source>
        <dbReference type="ARBA" id="ARBA00023125"/>
    </source>
</evidence>
<evidence type="ECO:0000259" key="6">
    <source>
        <dbReference type="SMART" id="SM00470"/>
    </source>
</evidence>
<dbReference type="GO" id="GO:0007059">
    <property type="term" value="P:chromosome segregation"/>
    <property type="evidence" value="ECO:0007669"/>
    <property type="project" value="UniProtKB-KW"/>
</dbReference>
<dbReference type="Gene3D" id="3.90.1530.30">
    <property type="match status" value="1"/>
</dbReference>
<protein>
    <recommendedName>
        <fullName evidence="2">Probable chromosome-partitioning protein ParB</fullName>
    </recommendedName>
</protein>
<proteinExistence type="inferred from homology"/>
<dbReference type="FunFam" id="3.90.1530.30:FF:000001">
    <property type="entry name" value="Chromosome partitioning protein ParB"/>
    <property type="match status" value="1"/>
</dbReference>
<evidence type="ECO:0000256" key="3">
    <source>
        <dbReference type="ARBA" id="ARBA00022829"/>
    </source>
</evidence>
<evidence type="ECO:0000256" key="5">
    <source>
        <dbReference type="ARBA" id="ARBA00025472"/>
    </source>
</evidence>
<dbReference type="SUPFAM" id="SSF110849">
    <property type="entry name" value="ParB/Sulfiredoxin"/>
    <property type="match status" value="1"/>
</dbReference>
<evidence type="ECO:0000313" key="7">
    <source>
        <dbReference type="EMBL" id="SPZ04964.1"/>
    </source>
</evidence>
<dbReference type="PANTHER" id="PTHR33375:SF1">
    <property type="entry name" value="CHROMOSOME-PARTITIONING PROTEIN PARB-RELATED"/>
    <property type="match status" value="1"/>
</dbReference>
<dbReference type="AlphaFoldDB" id="A0A2X2CC93"/>
<dbReference type="EMBL" id="UAUF01000010">
    <property type="protein sequence ID" value="SPZ04964.1"/>
    <property type="molecule type" value="Genomic_DNA"/>
</dbReference>
<sequence>MSSHGSGSYLLNESNRGGLVFLPCNILVPGRYQPRKQFNQADLLSLGQSFLDGDIGIIEPIVVRAKKGEVQLYEIIAGERRWRAAQLVGMDRVPCIVRDYTDLQAWRASLIENEQRKDLNSFERAQAYQMGIEEFDLTHEGLAEMFTISREVITNHLRLFSLPQAIQLYLSNGSLSESKVRCLHGLSASDAVRIAHQAVEESLSYRQIEALAKGCAKRKKPVAPPKQKDPDEKRFLERLSEKLGHEALLEQAKSGQPGGYLKIRYMTMEDLSSITKKILTGRD</sequence>
<dbReference type="SUPFAM" id="SSF109709">
    <property type="entry name" value="KorB DNA-binding domain-like"/>
    <property type="match status" value="1"/>
</dbReference>
<feature type="domain" description="ParB-like N-terminal" evidence="6">
    <location>
        <begin position="20"/>
        <end position="114"/>
    </location>
</feature>
<dbReference type="PANTHER" id="PTHR33375">
    <property type="entry name" value="CHROMOSOME-PARTITIONING PROTEIN PARB-RELATED"/>
    <property type="match status" value="1"/>
</dbReference>
<dbReference type="GO" id="GO:0003677">
    <property type="term" value="F:DNA binding"/>
    <property type="evidence" value="ECO:0007669"/>
    <property type="project" value="UniProtKB-KW"/>
</dbReference>
<organism evidence="7 8">
    <name type="scientific">Pseudomonas luteola</name>
    <dbReference type="NCBI Taxonomy" id="47886"/>
    <lineage>
        <taxon>Bacteria</taxon>
        <taxon>Pseudomonadati</taxon>
        <taxon>Pseudomonadota</taxon>
        <taxon>Gammaproteobacteria</taxon>
        <taxon>Pseudomonadales</taxon>
        <taxon>Pseudomonadaceae</taxon>
        <taxon>Pseudomonas</taxon>
    </lineage>
</organism>
<dbReference type="InterPro" id="IPR036086">
    <property type="entry name" value="ParB/Sulfiredoxin_sf"/>
</dbReference>
<dbReference type="GeneID" id="300269218"/>
<gene>
    <name evidence="7" type="primary">parB_3</name>
    <name evidence="7" type="ORF">NCTC11842_01484</name>
</gene>
<dbReference type="Pfam" id="PF17762">
    <property type="entry name" value="HTH_ParB"/>
    <property type="match status" value="1"/>
</dbReference>
<dbReference type="InterPro" id="IPR041468">
    <property type="entry name" value="HTH_ParB/Spo0J"/>
</dbReference>
<dbReference type="RefSeq" id="WP_074828783.1">
    <property type="nucleotide sequence ID" value="NZ_DALZQD010000020.1"/>
</dbReference>
<keyword evidence="3" id="KW-0159">Chromosome partition</keyword>
<dbReference type="SMART" id="SM00470">
    <property type="entry name" value="ParB"/>
    <property type="match status" value="1"/>
</dbReference>
<dbReference type="Gene3D" id="1.10.10.2830">
    <property type="match status" value="1"/>
</dbReference>